<evidence type="ECO:0000313" key="2">
    <source>
        <dbReference type="Proteomes" id="UP001374535"/>
    </source>
</evidence>
<organism evidence="1 2">
    <name type="scientific">Vigna mungo</name>
    <name type="common">Black gram</name>
    <name type="synonym">Phaseolus mungo</name>
    <dbReference type="NCBI Taxonomy" id="3915"/>
    <lineage>
        <taxon>Eukaryota</taxon>
        <taxon>Viridiplantae</taxon>
        <taxon>Streptophyta</taxon>
        <taxon>Embryophyta</taxon>
        <taxon>Tracheophyta</taxon>
        <taxon>Spermatophyta</taxon>
        <taxon>Magnoliopsida</taxon>
        <taxon>eudicotyledons</taxon>
        <taxon>Gunneridae</taxon>
        <taxon>Pentapetalae</taxon>
        <taxon>rosids</taxon>
        <taxon>fabids</taxon>
        <taxon>Fabales</taxon>
        <taxon>Fabaceae</taxon>
        <taxon>Papilionoideae</taxon>
        <taxon>50 kb inversion clade</taxon>
        <taxon>NPAAA clade</taxon>
        <taxon>indigoferoid/millettioid clade</taxon>
        <taxon>Phaseoleae</taxon>
        <taxon>Vigna</taxon>
    </lineage>
</organism>
<gene>
    <name evidence="1" type="ORF">V8G54_023676</name>
</gene>
<dbReference type="AlphaFoldDB" id="A0AAQ3N553"/>
<feature type="non-terminal residue" evidence="1">
    <location>
        <position position="1"/>
    </location>
</feature>
<name>A0AAQ3N553_VIGMU</name>
<accession>A0AAQ3N553</accession>
<protein>
    <submittedName>
        <fullName evidence="1">Uncharacterized protein</fullName>
    </submittedName>
</protein>
<dbReference type="Proteomes" id="UP001374535">
    <property type="component" value="Chromosome 7"/>
</dbReference>
<sequence length="125" mass="14666">MMGEKVSFHLKFDEKELIKGLIEVDALTATVEFNLHVITLCWWTLKKIFQQLLMSALCQLPNWKNSSSLTPSVHRKRWTWPLGYCLGRKRKESTCQDSPTSCRLALKIIRRYKSCDNLKLKYCDL</sequence>
<evidence type="ECO:0000313" key="1">
    <source>
        <dbReference type="EMBL" id="WVZ02870.1"/>
    </source>
</evidence>
<dbReference type="EMBL" id="CP144694">
    <property type="protein sequence ID" value="WVZ02870.1"/>
    <property type="molecule type" value="Genomic_DNA"/>
</dbReference>
<reference evidence="1 2" key="1">
    <citation type="journal article" date="2023" name="Life. Sci Alliance">
        <title>Evolutionary insights into 3D genome organization and epigenetic landscape of Vigna mungo.</title>
        <authorList>
            <person name="Junaid A."/>
            <person name="Singh B."/>
            <person name="Bhatia S."/>
        </authorList>
    </citation>
    <scope>NUCLEOTIDE SEQUENCE [LARGE SCALE GENOMIC DNA]</scope>
    <source>
        <strain evidence="1">Urdbean</strain>
    </source>
</reference>
<proteinExistence type="predicted"/>
<keyword evidence="2" id="KW-1185">Reference proteome</keyword>